<gene>
    <name evidence="3" type="ORF">CRG98_017481</name>
</gene>
<feature type="signal peptide" evidence="2">
    <location>
        <begin position="1"/>
        <end position="15"/>
    </location>
</feature>
<dbReference type="EMBL" id="PGOL01000988">
    <property type="protein sequence ID" value="PKI62108.1"/>
    <property type="molecule type" value="Genomic_DNA"/>
</dbReference>
<evidence type="ECO:0000313" key="3">
    <source>
        <dbReference type="EMBL" id="PKI62108.1"/>
    </source>
</evidence>
<dbReference type="PANTHER" id="PTHR34952:SF2">
    <property type="entry name" value="OS05G0113500 PROTEIN"/>
    <property type="match status" value="1"/>
</dbReference>
<feature type="compositionally biased region" description="Basic residues" evidence="1">
    <location>
        <begin position="173"/>
        <end position="186"/>
    </location>
</feature>
<evidence type="ECO:0000313" key="4">
    <source>
        <dbReference type="Proteomes" id="UP000233551"/>
    </source>
</evidence>
<reference evidence="3 4" key="1">
    <citation type="submission" date="2017-11" db="EMBL/GenBank/DDBJ databases">
        <title>De-novo sequencing of pomegranate (Punica granatum L.) genome.</title>
        <authorList>
            <person name="Akparov Z."/>
            <person name="Amiraslanov A."/>
            <person name="Hajiyeva S."/>
            <person name="Abbasov M."/>
            <person name="Kaur K."/>
            <person name="Hamwieh A."/>
            <person name="Solovyev V."/>
            <person name="Salamov A."/>
            <person name="Braich B."/>
            <person name="Kosarev P."/>
            <person name="Mahmoud A."/>
            <person name="Hajiyev E."/>
            <person name="Babayeva S."/>
            <person name="Izzatullayeva V."/>
            <person name="Mammadov A."/>
            <person name="Mammadov A."/>
            <person name="Sharifova S."/>
            <person name="Ojaghi J."/>
            <person name="Eynullazada K."/>
            <person name="Bayramov B."/>
            <person name="Abdulazimova A."/>
            <person name="Shahmuradov I."/>
        </authorList>
    </citation>
    <scope>NUCLEOTIDE SEQUENCE [LARGE SCALE GENOMIC DNA]</scope>
    <source>
        <strain evidence="4">cv. AG2017</strain>
        <tissue evidence="3">Leaf</tissue>
    </source>
</reference>
<comment type="caution">
    <text evidence="3">The sequence shown here is derived from an EMBL/GenBank/DDBJ whole genome shotgun (WGS) entry which is preliminary data.</text>
</comment>
<feature type="region of interest" description="Disordered" evidence="1">
    <location>
        <begin position="130"/>
        <end position="154"/>
    </location>
</feature>
<organism evidence="3 4">
    <name type="scientific">Punica granatum</name>
    <name type="common">Pomegranate</name>
    <dbReference type="NCBI Taxonomy" id="22663"/>
    <lineage>
        <taxon>Eukaryota</taxon>
        <taxon>Viridiplantae</taxon>
        <taxon>Streptophyta</taxon>
        <taxon>Embryophyta</taxon>
        <taxon>Tracheophyta</taxon>
        <taxon>Spermatophyta</taxon>
        <taxon>Magnoliopsida</taxon>
        <taxon>eudicotyledons</taxon>
        <taxon>Gunneridae</taxon>
        <taxon>Pentapetalae</taxon>
        <taxon>rosids</taxon>
        <taxon>malvids</taxon>
        <taxon>Myrtales</taxon>
        <taxon>Lythraceae</taxon>
        <taxon>Punica</taxon>
    </lineage>
</organism>
<dbReference type="Proteomes" id="UP000233551">
    <property type="component" value="Unassembled WGS sequence"/>
</dbReference>
<sequence>MKLLLLLCYLAPLFGHCVNKRFCAFMQILMDAYSHSLESDSDDCDSFGNRLGNNLDKVLKIRDVHGKRWVSDEDDDSEDEVINAFGRHRKMFDGSSTDEEAGEAELSRESLRKVYELAMALPSPANLVSAMKGSRERAEQSQKNLTVTWAPDVYDPPPTQLELILSRGTKQQKLPKKEKKSGKKAQKGKDFSRGGSSGKESSRGSSRDKTKKQHRGFSGGSRRYNMFADGDDDDMESFSSGVPDSAFESKKDSSRWGGRDKKKQTCGMGGNFRRYDLPPSDDDDDDEEQEVKAGKVEAGSPDSHCGSSFLKGSLKELHHSVAKAL</sequence>
<evidence type="ECO:0000256" key="2">
    <source>
        <dbReference type="SAM" id="SignalP"/>
    </source>
</evidence>
<accession>A0A2I0K0M0</accession>
<dbReference type="STRING" id="22663.A0A2I0K0M0"/>
<keyword evidence="2" id="KW-0732">Signal</keyword>
<keyword evidence="4" id="KW-1185">Reference proteome</keyword>
<dbReference type="AlphaFoldDB" id="A0A2I0K0M0"/>
<feature type="region of interest" description="Disordered" evidence="1">
    <location>
        <begin position="166"/>
        <end position="310"/>
    </location>
</feature>
<name>A0A2I0K0M0_PUNGR</name>
<proteinExistence type="predicted"/>
<dbReference type="PANTHER" id="PTHR34952">
    <property type="entry name" value="OS05G0113500 PROTEIN"/>
    <property type="match status" value="1"/>
</dbReference>
<evidence type="ECO:0000256" key="1">
    <source>
        <dbReference type="SAM" id="MobiDB-lite"/>
    </source>
</evidence>
<feature type="chain" id="PRO_5014134851" evidence="2">
    <location>
        <begin position="16"/>
        <end position="325"/>
    </location>
</feature>
<feature type="compositionally biased region" description="Acidic residues" evidence="1">
    <location>
        <begin position="279"/>
        <end position="289"/>
    </location>
</feature>
<protein>
    <submittedName>
        <fullName evidence="3">Uncharacterized protein</fullName>
    </submittedName>
</protein>
<feature type="compositionally biased region" description="Basic and acidic residues" evidence="1">
    <location>
        <begin position="247"/>
        <end position="259"/>
    </location>
</feature>